<dbReference type="Proteomes" id="UP000231019">
    <property type="component" value="Unassembled WGS sequence"/>
</dbReference>
<evidence type="ECO:0000259" key="1">
    <source>
        <dbReference type="SMART" id="SM00860"/>
    </source>
</evidence>
<dbReference type="InterPro" id="IPR037883">
    <property type="entry name" value="Knr4/Smi1-like_sf"/>
</dbReference>
<evidence type="ECO:0000313" key="3">
    <source>
        <dbReference type="Proteomes" id="UP000231019"/>
    </source>
</evidence>
<name>A0A2M7G5B0_9BACT</name>
<feature type="domain" description="Knr4/Smi1-like" evidence="1">
    <location>
        <begin position="19"/>
        <end position="192"/>
    </location>
</feature>
<dbReference type="AlphaFoldDB" id="A0A2M7G5B0"/>
<dbReference type="Gene3D" id="3.40.1580.10">
    <property type="entry name" value="SMI1/KNR4-like"/>
    <property type="match status" value="1"/>
</dbReference>
<protein>
    <recommendedName>
        <fullName evidence="1">Knr4/Smi1-like domain-containing protein</fullName>
    </recommendedName>
</protein>
<evidence type="ECO:0000313" key="2">
    <source>
        <dbReference type="EMBL" id="PIW17139.1"/>
    </source>
</evidence>
<comment type="caution">
    <text evidence="2">The sequence shown here is derived from an EMBL/GenBank/DDBJ whole genome shotgun (WGS) entry which is preliminary data.</text>
</comment>
<dbReference type="SMART" id="SM00860">
    <property type="entry name" value="SMI1_KNR4"/>
    <property type="match status" value="1"/>
</dbReference>
<dbReference type="Pfam" id="PF09346">
    <property type="entry name" value="SMI1_KNR4"/>
    <property type="match status" value="1"/>
</dbReference>
<proteinExistence type="predicted"/>
<organism evidence="2 3">
    <name type="scientific">bacterium (Candidatus Blackallbacteria) CG17_big_fil_post_rev_8_21_14_2_50_48_46</name>
    <dbReference type="NCBI Taxonomy" id="2014261"/>
    <lineage>
        <taxon>Bacteria</taxon>
        <taxon>Candidatus Blackallbacteria</taxon>
    </lineage>
</organism>
<dbReference type="EMBL" id="PFFQ01000028">
    <property type="protein sequence ID" value="PIW17139.1"/>
    <property type="molecule type" value="Genomic_DNA"/>
</dbReference>
<accession>A0A2M7G5B0</accession>
<gene>
    <name evidence="2" type="ORF">COW36_10040</name>
</gene>
<dbReference type="SUPFAM" id="SSF160631">
    <property type="entry name" value="SMI1/KNR4-like"/>
    <property type="match status" value="1"/>
</dbReference>
<dbReference type="InterPro" id="IPR018958">
    <property type="entry name" value="Knr4/Smi1-like_dom"/>
</dbReference>
<reference evidence="2 3" key="1">
    <citation type="submission" date="2017-09" db="EMBL/GenBank/DDBJ databases">
        <title>Depth-based differentiation of microbial function through sediment-hosted aquifers and enrichment of novel symbionts in the deep terrestrial subsurface.</title>
        <authorList>
            <person name="Probst A.J."/>
            <person name="Ladd B."/>
            <person name="Jarett J.K."/>
            <person name="Geller-Mcgrath D.E."/>
            <person name="Sieber C.M."/>
            <person name="Emerson J.B."/>
            <person name="Anantharaman K."/>
            <person name="Thomas B.C."/>
            <person name="Malmstrom R."/>
            <person name="Stieglmeier M."/>
            <person name="Klingl A."/>
            <person name="Woyke T."/>
            <person name="Ryan C.M."/>
            <person name="Banfield J.F."/>
        </authorList>
    </citation>
    <scope>NUCLEOTIDE SEQUENCE [LARGE SCALE GENOMIC DNA]</scope>
    <source>
        <strain evidence="2">CG17_big_fil_post_rev_8_21_14_2_50_48_46</strain>
    </source>
</reference>
<sequence>MENPLEKYRFKFKKDSWKPVSIEEIETFESDYSIVFPTELKQFYQLYNGAFLKYKLLPQIALRGETDPQGLNKDGGITIDYLYKINDEFYPGKFSGSYPGKPSVVDYDMLSLDALPFEQWSQEEQENNPWYEDWNPEKAYEYLKIGVSQGTGDLLIGMTAKNFGQLFHWDPDVKEKYNPSYVAASISEMLERLIEW</sequence>